<feature type="compositionally biased region" description="Acidic residues" evidence="4">
    <location>
        <begin position="293"/>
        <end position="306"/>
    </location>
</feature>
<dbReference type="OMA" id="AAECKQN"/>
<dbReference type="GeneID" id="14909026"/>
<dbReference type="FunCoup" id="G0QPJ9">
    <property type="interactions" value="264"/>
</dbReference>
<reference evidence="5 6" key="1">
    <citation type="submission" date="2011-07" db="EMBL/GenBank/DDBJ databases">
        <authorList>
            <person name="Coyne R."/>
            <person name="Brami D."/>
            <person name="Johnson J."/>
            <person name="Hostetler J."/>
            <person name="Hannick L."/>
            <person name="Clark T."/>
            <person name="Cassidy-Hanley D."/>
            <person name="Inman J."/>
        </authorList>
    </citation>
    <scope>NUCLEOTIDE SEQUENCE [LARGE SCALE GENOMIC DNA]</scope>
    <source>
        <strain evidence="5 6">G5</strain>
    </source>
</reference>
<dbReference type="InParanoid" id="G0QPJ9"/>
<evidence type="ECO:0000256" key="3">
    <source>
        <dbReference type="SAM" id="Coils"/>
    </source>
</evidence>
<dbReference type="SUPFAM" id="SSF143113">
    <property type="entry name" value="NAP-like"/>
    <property type="match status" value="1"/>
</dbReference>
<dbReference type="PANTHER" id="PTHR11875">
    <property type="entry name" value="TESTIS-SPECIFIC Y-ENCODED PROTEIN"/>
    <property type="match status" value="1"/>
</dbReference>
<dbReference type="Pfam" id="PF00956">
    <property type="entry name" value="NAP"/>
    <property type="match status" value="1"/>
</dbReference>
<dbReference type="OrthoDB" id="312279at2759"/>
<dbReference type="RefSeq" id="XP_004036836.1">
    <property type="nucleotide sequence ID" value="XM_004036788.1"/>
</dbReference>
<keyword evidence="3" id="KW-0175">Coiled coil</keyword>
<proteinExistence type="inferred from homology"/>
<dbReference type="eggNOG" id="KOG1507">
    <property type="taxonomic scope" value="Eukaryota"/>
</dbReference>
<feature type="compositionally biased region" description="Basic residues" evidence="4">
    <location>
        <begin position="312"/>
        <end position="325"/>
    </location>
</feature>
<dbReference type="GO" id="GO:0004828">
    <property type="term" value="F:serine-tRNA ligase activity"/>
    <property type="evidence" value="ECO:0007669"/>
    <property type="project" value="UniProtKB-EC"/>
</dbReference>
<protein>
    <submittedName>
        <fullName evidence="5">Nucleosome assembly protein, putative</fullName>
        <ecNumber evidence="5">6.1.1.11</ecNumber>
    </submittedName>
</protein>
<dbReference type="InterPro" id="IPR037231">
    <property type="entry name" value="NAP-like_sf"/>
</dbReference>
<feature type="region of interest" description="Disordered" evidence="4">
    <location>
        <begin position="290"/>
        <end position="325"/>
    </location>
</feature>
<dbReference type="AlphaFoldDB" id="G0QPJ9"/>
<evidence type="ECO:0000256" key="2">
    <source>
        <dbReference type="RuleBase" id="RU003876"/>
    </source>
</evidence>
<dbReference type="Proteomes" id="UP000008983">
    <property type="component" value="Unassembled WGS sequence"/>
</dbReference>
<evidence type="ECO:0000313" key="6">
    <source>
        <dbReference type="Proteomes" id="UP000008983"/>
    </source>
</evidence>
<dbReference type="GO" id="GO:0006334">
    <property type="term" value="P:nucleosome assembly"/>
    <property type="evidence" value="ECO:0007669"/>
    <property type="project" value="InterPro"/>
</dbReference>
<dbReference type="Gene3D" id="3.30.1120.90">
    <property type="entry name" value="Nucleosome assembly protein"/>
    <property type="match status" value="1"/>
</dbReference>
<organism evidence="5 6">
    <name type="scientific">Ichthyophthirius multifiliis</name>
    <name type="common">White spot disease agent</name>
    <name type="synonym">Ich</name>
    <dbReference type="NCBI Taxonomy" id="5932"/>
    <lineage>
        <taxon>Eukaryota</taxon>
        <taxon>Sar</taxon>
        <taxon>Alveolata</taxon>
        <taxon>Ciliophora</taxon>
        <taxon>Intramacronucleata</taxon>
        <taxon>Oligohymenophorea</taxon>
        <taxon>Hymenostomatida</taxon>
        <taxon>Ophryoglenina</taxon>
        <taxon>Ichthyophthirius</taxon>
    </lineage>
</organism>
<dbReference type="GO" id="GO:0005634">
    <property type="term" value="C:nucleus"/>
    <property type="evidence" value="ECO:0007669"/>
    <property type="project" value="InterPro"/>
</dbReference>
<evidence type="ECO:0000313" key="5">
    <source>
        <dbReference type="EMBL" id="EGR32850.1"/>
    </source>
</evidence>
<gene>
    <name evidence="5" type="ORF">IMG5_068730</name>
</gene>
<comment type="similarity">
    <text evidence="1 2">Belongs to the nucleosome assembly protein (NAP) family.</text>
</comment>
<dbReference type="EMBL" id="GL983563">
    <property type="protein sequence ID" value="EGR32850.1"/>
    <property type="molecule type" value="Genomic_DNA"/>
</dbReference>
<accession>G0QPJ9</accession>
<dbReference type="STRING" id="857967.G0QPJ9"/>
<keyword evidence="5" id="KW-0436">Ligase</keyword>
<keyword evidence="6" id="KW-1185">Reference proteome</keyword>
<sequence>MSAQEAAAEQKDNESIEKTVEEQIEEALKELPLGEKVRAVAINAHLQEKKTLDAELQKKLQQLKFEYEQLSKPIYVRTQQLVEGAIPTDEELSNLQKYLKEGENDKLDEEKSQAKPLNEYWLKAMWENDILAVEIKEQDAEPLKSLLKIEYNPISTTLVEVIFTFGPNDYFTNTVLKKIVELDEDDEPVKTTGTKIEWKEGKNTTIKITKKTQKIKKLGAKRVVEKETKVESFFNFFDDSEPLKDQDKEDAEEDQDFDNDRLNIDFDIFKTLVDEIIPYSLEYYLGVQKGGYDDEDQDEGESEEQEAPLAGKQKRKGSGSSGGKK</sequence>
<name>G0QPJ9_ICHMU</name>
<evidence type="ECO:0000256" key="4">
    <source>
        <dbReference type="SAM" id="MobiDB-lite"/>
    </source>
</evidence>
<dbReference type="InterPro" id="IPR002164">
    <property type="entry name" value="NAP_family"/>
</dbReference>
<evidence type="ECO:0000256" key="1">
    <source>
        <dbReference type="ARBA" id="ARBA00009947"/>
    </source>
</evidence>
<feature type="coiled-coil region" evidence="3">
    <location>
        <begin position="6"/>
        <end position="66"/>
    </location>
</feature>
<dbReference type="EC" id="6.1.1.11" evidence="5"/>